<accession>A0A4V3H2M9</accession>
<evidence type="ECO:0000313" key="1">
    <source>
        <dbReference type="EMBL" id="TDX84546.1"/>
    </source>
</evidence>
<organism evidence="1 2">
    <name type="scientific">Epilithonimonas xixisoli</name>
    <dbReference type="NCBI Taxonomy" id="1476462"/>
    <lineage>
        <taxon>Bacteria</taxon>
        <taxon>Pseudomonadati</taxon>
        <taxon>Bacteroidota</taxon>
        <taxon>Flavobacteriia</taxon>
        <taxon>Flavobacteriales</taxon>
        <taxon>Weeksellaceae</taxon>
        <taxon>Chryseobacterium group</taxon>
        <taxon>Epilithonimonas</taxon>
    </lineage>
</organism>
<proteinExistence type="predicted"/>
<sequence>MEGINPQILKEICEVRMPFGKYKETILADLPISYLEWFLRNGGFPKGKLGMQLSTIYEIKLNGLMDLLIPIRGNVSHSKDKKTTYKF</sequence>
<dbReference type="Proteomes" id="UP000295313">
    <property type="component" value="Unassembled WGS sequence"/>
</dbReference>
<gene>
    <name evidence="1" type="ORF">B0I22_2169</name>
</gene>
<keyword evidence="2" id="KW-1185">Reference proteome</keyword>
<protein>
    <recommendedName>
        <fullName evidence="3">DUF3820 family protein</fullName>
    </recommendedName>
</protein>
<reference evidence="1 2" key="1">
    <citation type="submission" date="2019-03" db="EMBL/GenBank/DDBJ databases">
        <title>Genomic Encyclopedia of Type Strains, Phase III (KMG-III): the genomes of soil and plant-associated and newly described type strains.</title>
        <authorList>
            <person name="Whitman W."/>
        </authorList>
    </citation>
    <scope>NUCLEOTIDE SEQUENCE [LARGE SCALE GENOMIC DNA]</scope>
    <source>
        <strain evidence="1 2">CGMCC 1.12802</strain>
    </source>
</reference>
<evidence type="ECO:0008006" key="3">
    <source>
        <dbReference type="Google" id="ProtNLM"/>
    </source>
</evidence>
<evidence type="ECO:0000313" key="2">
    <source>
        <dbReference type="Proteomes" id="UP000295313"/>
    </source>
</evidence>
<dbReference type="InterPro" id="IPR024530">
    <property type="entry name" value="QSregVF_b"/>
</dbReference>
<dbReference type="AlphaFoldDB" id="A0A4V3H2M9"/>
<name>A0A4V3H2M9_9FLAO</name>
<comment type="caution">
    <text evidence="1">The sequence shown here is derived from an EMBL/GenBank/DDBJ whole genome shotgun (WGS) entry which is preliminary data.</text>
</comment>
<dbReference type="Pfam" id="PF12843">
    <property type="entry name" value="QSregVF_b"/>
    <property type="match status" value="1"/>
</dbReference>
<dbReference type="EMBL" id="SOEO01000002">
    <property type="protein sequence ID" value="TDX84546.1"/>
    <property type="molecule type" value="Genomic_DNA"/>
</dbReference>